<evidence type="ECO:0000256" key="1">
    <source>
        <dbReference type="SAM" id="MobiDB-lite"/>
    </source>
</evidence>
<evidence type="ECO:0000313" key="3">
    <source>
        <dbReference type="Proteomes" id="UP000637074"/>
    </source>
</evidence>
<gene>
    <name evidence="2" type="ORF">AM1BK_46210</name>
</gene>
<feature type="region of interest" description="Disordered" evidence="1">
    <location>
        <begin position="51"/>
        <end position="75"/>
    </location>
</feature>
<organism evidence="2 3">
    <name type="scientific">Neobacillus kokaensis</name>
    <dbReference type="NCBI Taxonomy" id="2759023"/>
    <lineage>
        <taxon>Bacteria</taxon>
        <taxon>Bacillati</taxon>
        <taxon>Bacillota</taxon>
        <taxon>Bacilli</taxon>
        <taxon>Bacillales</taxon>
        <taxon>Bacillaceae</taxon>
        <taxon>Neobacillus</taxon>
    </lineage>
</organism>
<name>A0ABQ3NAZ3_9BACI</name>
<dbReference type="Proteomes" id="UP000637074">
    <property type="component" value="Unassembled WGS sequence"/>
</dbReference>
<accession>A0ABQ3NAZ3</accession>
<protein>
    <submittedName>
        <fullName evidence="2">Uncharacterized protein</fullName>
    </submittedName>
</protein>
<sequence length="75" mass="8352">MLIGSKKNFIYLQQAGFIEIIDFAEVKKAAKLQAEELEVIDLTNAKELREEDPEGAIAQEGASSLDVISKKEQEE</sequence>
<evidence type="ECO:0000313" key="2">
    <source>
        <dbReference type="EMBL" id="GHI01079.1"/>
    </source>
</evidence>
<reference evidence="2 3" key="1">
    <citation type="journal article" date="2022" name="Int. J. Syst. Evol. Microbiol.">
        <title>Neobacillus kokaensis sp. nov., isolated from soil.</title>
        <authorList>
            <person name="Yuki K."/>
            <person name="Matsubara H."/>
            <person name="Yamaguchi S."/>
        </authorList>
    </citation>
    <scope>NUCLEOTIDE SEQUENCE [LARGE SCALE GENOMIC DNA]</scope>
    <source>
        <strain evidence="2 3">LOB 377</strain>
    </source>
</reference>
<comment type="caution">
    <text evidence="2">The sequence shown here is derived from an EMBL/GenBank/DDBJ whole genome shotgun (WGS) entry which is preliminary data.</text>
</comment>
<dbReference type="EMBL" id="BNDS01000033">
    <property type="protein sequence ID" value="GHI01079.1"/>
    <property type="molecule type" value="Genomic_DNA"/>
</dbReference>
<dbReference type="RefSeq" id="WP_191276735.1">
    <property type="nucleotide sequence ID" value="NZ_BNDS01000033.1"/>
</dbReference>
<keyword evidence="3" id="KW-1185">Reference proteome</keyword>
<proteinExistence type="predicted"/>